<dbReference type="Proteomes" id="UP000024533">
    <property type="component" value="Unassembled WGS sequence"/>
</dbReference>
<dbReference type="OrthoDB" id="9996127at2759"/>
<evidence type="ECO:0000313" key="8">
    <source>
        <dbReference type="EMBL" id="KDB21086.1"/>
    </source>
</evidence>
<dbReference type="Gene3D" id="3.40.462.20">
    <property type="match status" value="1"/>
</dbReference>
<dbReference type="PANTHER" id="PTHR42973:SF9">
    <property type="entry name" value="FAD-BINDING PCMH-TYPE DOMAIN-CONTAINING PROTEIN-RELATED"/>
    <property type="match status" value="1"/>
</dbReference>
<feature type="domain" description="FAD-binding PCMH-type" evidence="7">
    <location>
        <begin position="85"/>
        <end position="254"/>
    </location>
</feature>
<evidence type="ECO:0000259" key="7">
    <source>
        <dbReference type="PROSITE" id="PS51387"/>
    </source>
</evidence>
<protein>
    <recommendedName>
        <fullName evidence="7">FAD-binding PCMH-type domain-containing protein</fullName>
    </recommendedName>
</protein>
<dbReference type="AlphaFoldDB" id="A0A059IZP0"/>
<comment type="cofactor">
    <cofactor evidence="1">
        <name>FAD</name>
        <dbReference type="ChEBI" id="CHEBI:57692"/>
    </cofactor>
</comment>
<accession>A0A059IZP0</accession>
<dbReference type="Pfam" id="PF01565">
    <property type="entry name" value="FAD_binding_4"/>
    <property type="match status" value="1"/>
</dbReference>
<dbReference type="SUPFAM" id="SSF56176">
    <property type="entry name" value="FAD-binding/transporter-associated domain-like"/>
    <property type="match status" value="1"/>
</dbReference>
<dbReference type="InterPro" id="IPR016166">
    <property type="entry name" value="FAD-bd_PCMH"/>
</dbReference>
<dbReference type="HOGENOM" id="CLU_018354_0_1_1"/>
<evidence type="ECO:0000256" key="3">
    <source>
        <dbReference type="ARBA" id="ARBA00022630"/>
    </source>
</evidence>
<evidence type="ECO:0000256" key="4">
    <source>
        <dbReference type="ARBA" id="ARBA00022827"/>
    </source>
</evidence>
<organism evidence="8 9">
    <name type="scientific">Trichophyton interdigitale (strain MR816)</name>
    <dbReference type="NCBI Taxonomy" id="1215338"/>
    <lineage>
        <taxon>Eukaryota</taxon>
        <taxon>Fungi</taxon>
        <taxon>Dikarya</taxon>
        <taxon>Ascomycota</taxon>
        <taxon>Pezizomycotina</taxon>
        <taxon>Eurotiomycetes</taxon>
        <taxon>Eurotiomycetidae</taxon>
        <taxon>Onygenales</taxon>
        <taxon>Arthrodermataceae</taxon>
        <taxon>Trichophyton</taxon>
    </lineage>
</organism>
<dbReference type="Gene3D" id="3.30.465.10">
    <property type="match status" value="1"/>
</dbReference>
<evidence type="ECO:0000313" key="9">
    <source>
        <dbReference type="Proteomes" id="UP000024533"/>
    </source>
</evidence>
<keyword evidence="3" id="KW-0285">Flavoprotein</keyword>
<evidence type="ECO:0000256" key="1">
    <source>
        <dbReference type="ARBA" id="ARBA00001974"/>
    </source>
</evidence>
<keyword evidence="9" id="KW-1185">Reference proteome</keyword>
<dbReference type="InterPro" id="IPR050416">
    <property type="entry name" value="FAD-linked_Oxidoreductase"/>
</dbReference>
<dbReference type="PANTHER" id="PTHR42973">
    <property type="entry name" value="BINDING OXIDOREDUCTASE, PUTATIVE (AFU_ORTHOLOGUE AFUA_1G17690)-RELATED"/>
    <property type="match status" value="1"/>
</dbReference>
<dbReference type="InterPro" id="IPR036318">
    <property type="entry name" value="FAD-bd_PCMH-like_sf"/>
</dbReference>
<name>A0A059IZP0_TRIIM</name>
<comment type="caution">
    <text evidence="8">The sequence shown here is derived from an EMBL/GenBank/DDBJ whole genome shotgun (WGS) entry which is preliminary data.</text>
</comment>
<comment type="similarity">
    <text evidence="2">Belongs to the oxygen-dependent FAD-linked oxidoreductase family.</text>
</comment>
<dbReference type="InterPro" id="IPR006094">
    <property type="entry name" value="Oxid_FAD_bind_N"/>
</dbReference>
<feature type="chain" id="PRO_5001578943" description="FAD-binding PCMH-type domain-containing protein" evidence="6">
    <location>
        <begin position="22"/>
        <end position="516"/>
    </location>
</feature>
<evidence type="ECO:0000256" key="5">
    <source>
        <dbReference type="ARBA" id="ARBA00023002"/>
    </source>
</evidence>
<dbReference type="EMBL" id="AOKY01000596">
    <property type="protein sequence ID" value="KDB21086.1"/>
    <property type="molecule type" value="Genomic_DNA"/>
</dbReference>
<keyword evidence="5" id="KW-0560">Oxidoreductase</keyword>
<reference evidence="8 9" key="1">
    <citation type="submission" date="2014-02" db="EMBL/GenBank/DDBJ databases">
        <title>The Genome Sequence of Trichophyton interdigitale MR816.</title>
        <authorList>
            <consortium name="The Broad Institute Genomics Platform"/>
            <person name="Cuomo C.A."/>
            <person name="White T.C."/>
            <person name="Graser Y."/>
            <person name="Martinez-Rossi N."/>
            <person name="Heitman J."/>
            <person name="Young S.K."/>
            <person name="Zeng Q."/>
            <person name="Gargeya S."/>
            <person name="Abouelleil A."/>
            <person name="Alvarado L."/>
            <person name="Chapman S.B."/>
            <person name="Gainer-Dewar J."/>
            <person name="Goldberg J."/>
            <person name="Griggs A."/>
            <person name="Gujja S."/>
            <person name="Hansen M."/>
            <person name="Howarth C."/>
            <person name="Imamovic A."/>
            <person name="Larimer J."/>
            <person name="Martinez D."/>
            <person name="Murphy C."/>
            <person name="Pearson M.D."/>
            <person name="Persinoti G."/>
            <person name="Poon T."/>
            <person name="Priest M."/>
            <person name="Roberts A.D."/>
            <person name="Saif S."/>
            <person name="Shea T.D."/>
            <person name="Sykes S.N."/>
            <person name="Wortman J."/>
            <person name="Nusbaum C."/>
            <person name="Birren B."/>
        </authorList>
    </citation>
    <scope>NUCLEOTIDE SEQUENCE [LARGE SCALE GENOMIC DNA]</scope>
    <source>
        <strain evidence="8 9">MR816</strain>
    </source>
</reference>
<dbReference type="GO" id="GO:0071949">
    <property type="term" value="F:FAD binding"/>
    <property type="evidence" value="ECO:0007669"/>
    <property type="project" value="InterPro"/>
</dbReference>
<proteinExistence type="inferred from homology"/>
<feature type="signal peptide" evidence="6">
    <location>
        <begin position="1"/>
        <end position="21"/>
    </location>
</feature>
<evidence type="ECO:0000256" key="2">
    <source>
        <dbReference type="ARBA" id="ARBA00005466"/>
    </source>
</evidence>
<dbReference type="OMA" id="TSIFMFE"/>
<evidence type="ECO:0000256" key="6">
    <source>
        <dbReference type="SAM" id="SignalP"/>
    </source>
</evidence>
<dbReference type="STRING" id="1215338.A0A059IZP0"/>
<gene>
    <name evidence="8" type="ORF">H109_06965</name>
</gene>
<dbReference type="InterPro" id="IPR016169">
    <property type="entry name" value="FAD-bd_PCMH_sub2"/>
</dbReference>
<dbReference type="PROSITE" id="PS51387">
    <property type="entry name" value="FAD_PCMH"/>
    <property type="match status" value="1"/>
</dbReference>
<keyword evidence="6" id="KW-0732">Signal</keyword>
<sequence>MQGLLKGIIIALAAWANSSAARSIIQQQQPSTSNATPVNICPRAMDNWVEDIKTELVPKLSPEAKVYLPGSGDFDTASARWSALGKPVVNAAISAAVAQDVVETVKFANTKGVKFLAYNSAHGALTSLSKVDSGIEIFMKQLNSVEIAQDGKSVKVGGGINSKYLVDTLWDAKKQAVTGTCECVNYLGPALGGGHGWLQGHHGLIADQFLSMDVVLADGTLKTIDTNSDLFWAMKGAGHNFGIVTSVTLKIYDVEHTDWAIETLTFSGDKVVPVYTAANNLLKNQPEGVIHWSYWLNNPSADANNPVIIVYLIQEGVKQVDPAITGPFHDIDALNIQPDSGTYRDLARWTGIALDSPPCQKTGASNPRFPIYLESFNVPAMQQAYKLYASEANVSGPFHNSIFMFEGYSTQGVKAVDPKSAAYAFRSDNFLAAPLISYESTGPDLDQKAIDLGQQLRQILLKGSGRSELHAYVNYAFGTETSQQWYGYEQWRQDKLKALKQKYDPNGKFSFYAPIV</sequence>
<keyword evidence="4" id="KW-0274">FAD</keyword>
<dbReference type="GO" id="GO:0016491">
    <property type="term" value="F:oxidoreductase activity"/>
    <property type="evidence" value="ECO:0007669"/>
    <property type="project" value="UniProtKB-KW"/>
</dbReference>